<accession>A0A3S5AA33</accession>
<feature type="compositionally biased region" description="Basic residues" evidence="1">
    <location>
        <begin position="11"/>
        <end position="20"/>
    </location>
</feature>
<feature type="compositionally biased region" description="Polar residues" evidence="1">
    <location>
        <begin position="39"/>
        <end position="48"/>
    </location>
</feature>
<gene>
    <name evidence="2" type="ORF">PXEA_LOCUS12155</name>
</gene>
<reference evidence="2" key="1">
    <citation type="submission" date="2018-11" db="EMBL/GenBank/DDBJ databases">
        <authorList>
            <consortium name="Pathogen Informatics"/>
        </authorList>
    </citation>
    <scope>NUCLEOTIDE SEQUENCE</scope>
</reference>
<feature type="region of interest" description="Disordered" evidence="1">
    <location>
        <begin position="1"/>
        <end position="48"/>
    </location>
</feature>
<keyword evidence="3" id="KW-1185">Reference proteome</keyword>
<proteinExistence type="predicted"/>
<comment type="caution">
    <text evidence="2">The sequence shown here is derived from an EMBL/GenBank/DDBJ whole genome shotgun (WGS) entry which is preliminary data.</text>
</comment>
<dbReference type="AlphaFoldDB" id="A0A3S5AA33"/>
<evidence type="ECO:0000313" key="3">
    <source>
        <dbReference type="Proteomes" id="UP000784294"/>
    </source>
</evidence>
<dbReference type="Proteomes" id="UP000784294">
    <property type="component" value="Unassembled WGS sequence"/>
</dbReference>
<sequence>MTDKSLAPSHQNRRRLPPKQRQHESSSKANRQLVKGNPPLSSGGTDLWISSPNTFIRNGSKLNKLVTVIKIGVTAYFRHEWMQAGPRYITVLPSGIVYGLLLFPPHLGRERIGKKYQPIARLARRETGSS</sequence>
<evidence type="ECO:0000256" key="1">
    <source>
        <dbReference type="SAM" id="MobiDB-lite"/>
    </source>
</evidence>
<evidence type="ECO:0000313" key="2">
    <source>
        <dbReference type="EMBL" id="VEL18715.1"/>
    </source>
</evidence>
<name>A0A3S5AA33_9PLAT</name>
<dbReference type="EMBL" id="CAAALY010038321">
    <property type="protein sequence ID" value="VEL18715.1"/>
    <property type="molecule type" value="Genomic_DNA"/>
</dbReference>
<protein>
    <submittedName>
        <fullName evidence="2">Uncharacterized protein</fullName>
    </submittedName>
</protein>
<organism evidence="2 3">
    <name type="scientific">Protopolystoma xenopodis</name>
    <dbReference type="NCBI Taxonomy" id="117903"/>
    <lineage>
        <taxon>Eukaryota</taxon>
        <taxon>Metazoa</taxon>
        <taxon>Spiralia</taxon>
        <taxon>Lophotrochozoa</taxon>
        <taxon>Platyhelminthes</taxon>
        <taxon>Monogenea</taxon>
        <taxon>Polyopisthocotylea</taxon>
        <taxon>Polystomatidea</taxon>
        <taxon>Polystomatidae</taxon>
        <taxon>Protopolystoma</taxon>
    </lineage>
</organism>